<accession>A0A0D3KVW8</accession>
<organism evidence="3 4">
    <name type="scientific">Emiliania huxleyi (strain CCMP1516)</name>
    <dbReference type="NCBI Taxonomy" id="280463"/>
    <lineage>
        <taxon>Eukaryota</taxon>
        <taxon>Haptista</taxon>
        <taxon>Haptophyta</taxon>
        <taxon>Prymnesiophyceae</taxon>
        <taxon>Isochrysidales</taxon>
        <taxon>Noelaerhabdaceae</taxon>
        <taxon>Emiliania</taxon>
    </lineage>
</organism>
<dbReference type="HOGENOM" id="CLU_1079381_0_0_1"/>
<keyword evidence="2" id="KW-0732">Signal</keyword>
<feature type="chain" id="PRO_5044291951" evidence="2">
    <location>
        <begin position="20"/>
        <end position="258"/>
    </location>
</feature>
<evidence type="ECO:0000256" key="2">
    <source>
        <dbReference type="SAM" id="SignalP"/>
    </source>
</evidence>
<evidence type="ECO:0000313" key="4">
    <source>
        <dbReference type="Proteomes" id="UP000013827"/>
    </source>
</evidence>
<dbReference type="Proteomes" id="UP000013827">
    <property type="component" value="Unassembled WGS sequence"/>
</dbReference>
<dbReference type="Gene3D" id="1.10.520.10">
    <property type="match status" value="1"/>
</dbReference>
<dbReference type="RefSeq" id="XP_005792332.1">
    <property type="nucleotide sequence ID" value="XM_005792275.1"/>
</dbReference>
<dbReference type="SUPFAM" id="SSF48113">
    <property type="entry name" value="Heme-dependent peroxidases"/>
    <property type="match status" value="1"/>
</dbReference>
<dbReference type="GO" id="GO:0020037">
    <property type="term" value="F:heme binding"/>
    <property type="evidence" value="ECO:0007669"/>
    <property type="project" value="InterPro"/>
</dbReference>
<keyword evidence="4" id="KW-1185">Reference proteome</keyword>
<protein>
    <submittedName>
        <fullName evidence="3">Uncharacterized protein</fullName>
    </submittedName>
</protein>
<dbReference type="GO" id="GO:0006979">
    <property type="term" value="P:response to oxidative stress"/>
    <property type="evidence" value="ECO:0007669"/>
    <property type="project" value="InterPro"/>
</dbReference>
<feature type="signal peptide" evidence="2">
    <location>
        <begin position="1"/>
        <end position="19"/>
    </location>
</feature>
<dbReference type="InterPro" id="IPR010255">
    <property type="entry name" value="Haem_peroxidase_sf"/>
</dbReference>
<evidence type="ECO:0000313" key="3">
    <source>
        <dbReference type="EnsemblProtists" id="EOD39903"/>
    </source>
</evidence>
<proteinExistence type="predicted"/>
<name>A0A0D3KVW8_EMIH1</name>
<reference evidence="4" key="1">
    <citation type="journal article" date="2013" name="Nature">
        <title>Pan genome of the phytoplankton Emiliania underpins its global distribution.</title>
        <authorList>
            <person name="Read B.A."/>
            <person name="Kegel J."/>
            <person name="Klute M.J."/>
            <person name="Kuo A."/>
            <person name="Lefebvre S.C."/>
            <person name="Maumus F."/>
            <person name="Mayer C."/>
            <person name="Miller J."/>
            <person name="Monier A."/>
            <person name="Salamov A."/>
            <person name="Young J."/>
            <person name="Aguilar M."/>
            <person name="Claverie J.M."/>
            <person name="Frickenhaus S."/>
            <person name="Gonzalez K."/>
            <person name="Herman E.K."/>
            <person name="Lin Y.C."/>
            <person name="Napier J."/>
            <person name="Ogata H."/>
            <person name="Sarno A.F."/>
            <person name="Shmutz J."/>
            <person name="Schroeder D."/>
            <person name="de Vargas C."/>
            <person name="Verret F."/>
            <person name="von Dassow P."/>
            <person name="Valentin K."/>
            <person name="Van de Peer Y."/>
            <person name="Wheeler G."/>
            <person name="Dacks J.B."/>
            <person name="Delwiche C.F."/>
            <person name="Dyhrman S.T."/>
            <person name="Glockner G."/>
            <person name="John U."/>
            <person name="Richards T."/>
            <person name="Worden A.Z."/>
            <person name="Zhang X."/>
            <person name="Grigoriev I.V."/>
            <person name="Allen A.E."/>
            <person name="Bidle K."/>
            <person name="Borodovsky M."/>
            <person name="Bowler C."/>
            <person name="Brownlee C."/>
            <person name="Cock J.M."/>
            <person name="Elias M."/>
            <person name="Gladyshev V.N."/>
            <person name="Groth M."/>
            <person name="Guda C."/>
            <person name="Hadaegh A."/>
            <person name="Iglesias-Rodriguez M.D."/>
            <person name="Jenkins J."/>
            <person name="Jones B.M."/>
            <person name="Lawson T."/>
            <person name="Leese F."/>
            <person name="Lindquist E."/>
            <person name="Lobanov A."/>
            <person name="Lomsadze A."/>
            <person name="Malik S.B."/>
            <person name="Marsh M.E."/>
            <person name="Mackinder L."/>
            <person name="Mock T."/>
            <person name="Mueller-Roeber B."/>
            <person name="Pagarete A."/>
            <person name="Parker M."/>
            <person name="Probert I."/>
            <person name="Quesneville H."/>
            <person name="Raines C."/>
            <person name="Rensing S.A."/>
            <person name="Riano-Pachon D.M."/>
            <person name="Richier S."/>
            <person name="Rokitta S."/>
            <person name="Shiraiwa Y."/>
            <person name="Soanes D.M."/>
            <person name="van der Giezen M."/>
            <person name="Wahlund T.M."/>
            <person name="Williams B."/>
            <person name="Wilson W."/>
            <person name="Wolfe G."/>
            <person name="Wurch L.L."/>
        </authorList>
    </citation>
    <scope>NUCLEOTIDE SEQUENCE</scope>
</reference>
<dbReference type="GO" id="GO:0004601">
    <property type="term" value="F:peroxidase activity"/>
    <property type="evidence" value="ECO:0007669"/>
    <property type="project" value="InterPro"/>
</dbReference>
<dbReference type="GeneID" id="17285176"/>
<feature type="region of interest" description="Disordered" evidence="1">
    <location>
        <begin position="36"/>
        <end position="66"/>
    </location>
</feature>
<dbReference type="EnsemblProtists" id="EOD39903">
    <property type="protein sequence ID" value="EOD39903"/>
    <property type="gene ID" value="EMIHUDRAFT_251357"/>
</dbReference>
<dbReference type="Gene3D" id="1.10.420.10">
    <property type="entry name" value="Peroxidase, domain 2"/>
    <property type="match status" value="1"/>
</dbReference>
<reference evidence="3" key="2">
    <citation type="submission" date="2024-10" db="UniProtKB">
        <authorList>
            <consortium name="EnsemblProtists"/>
        </authorList>
    </citation>
    <scope>IDENTIFICATION</scope>
</reference>
<dbReference type="AlphaFoldDB" id="A0A0D3KVW8"/>
<dbReference type="PaxDb" id="2903-EOD39903"/>
<dbReference type="KEGG" id="ehx:EMIHUDRAFT_251357"/>
<sequence>MMLLLLTVTGFSSLRLSSSTPVTHVARYAASPRSVTMQHGGKGFGGGEATRDPPPTVYDPSDPKGKQQAIHKAESFAEYLAKRGGFSDSHKSGVCEPRSAAVSKVAPATAPASGSPYAELADAYFADIRDGQQQQYNNDTRIPFLIRGPSIAFRPGRVDWEGEHELLAGGWCNPMPRGGHGRLPGAEKPSGWQKLCGHIRDEVFYRMGFGDREIVALLCGGHAMLAREFGAAFKKLTELGCEGVLQPEVAAGGLAAAR</sequence>
<evidence type="ECO:0000256" key="1">
    <source>
        <dbReference type="SAM" id="MobiDB-lite"/>
    </source>
</evidence>